<proteinExistence type="predicted"/>
<dbReference type="AlphaFoldDB" id="A0A2P2L9E3"/>
<keyword evidence="1" id="KW-0240">DNA-directed RNA polymerase</keyword>
<keyword evidence="1" id="KW-0804">Transcription</keyword>
<sequence>METQSPNFVITLTTKGPKIKCHFQSLLWITRLGKIKDIIEGDLVQENILQLFLDSLLKSKAKKMRRQPQLVFY</sequence>
<dbReference type="GO" id="GO:0000428">
    <property type="term" value="C:DNA-directed RNA polymerase complex"/>
    <property type="evidence" value="ECO:0007669"/>
    <property type="project" value="UniProtKB-KW"/>
</dbReference>
<evidence type="ECO:0000313" key="1">
    <source>
        <dbReference type="EMBL" id="MBX14579.1"/>
    </source>
</evidence>
<accession>A0A2P2L9E3</accession>
<dbReference type="EMBL" id="GGEC01034095">
    <property type="protein sequence ID" value="MBX14579.1"/>
    <property type="molecule type" value="Transcribed_RNA"/>
</dbReference>
<name>A0A2P2L9E3_RHIMU</name>
<reference evidence="1" key="1">
    <citation type="submission" date="2018-02" db="EMBL/GenBank/DDBJ databases">
        <title>Rhizophora mucronata_Transcriptome.</title>
        <authorList>
            <person name="Meera S.P."/>
            <person name="Sreeshan A."/>
            <person name="Augustine A."/>
        </authorList>
    </citation>
    <scope>NUCLEOTIDE SEQUENCE</scope>
    <source>
        <tissue evidence="1">Leaf</tissue>
    </source>
</reference>
<protein>
    <submittedName>
        <fullName evidence="1">DNA-directed RNA polymerase III subunit RPC8-like isoform X1</fullName>
    </submittedName>
</protein>
<organism evidence="1">
    <name type="scientific">Rhizophora mucronata</name>
    <name type="common">Asiatic mangrove</name>
    <dbReference type="NCBI Taxonomy" id="61149"/>
    <lineage>
        <taxon>Eukaryota</taxon>
        <taxon>Viridiplantae</taxon>
        <taxon>Streptophyta</taxon>
        <taxon>Embryophyta</taxon>
        <taxon>Tracheophyta</taxon>
        <taxon>Spermatophyta</taxon>
        <taxon>Magnoliopsida</taxon>
        <taxon>eudicotyledons</taxon>
        <taxon>Gunneridae</taxon>
        <taxon>Pentapetalae</taxon>
        <taxon>rosids</taxon>
        <taxon>fabids</taxon>
        <taxon>Malpighiales</taxon>
        <taxon>Rhizophoraceae</taxon>
        <taxon>Rhizophora</taxon>
    </lineage>
</organism>